<evidence type="ECO:0000256" key="2">
    <source>
        <dbReference type="ARBA" id="ARBA00023315"/>
    </source>
</evidence>
<accession>A0AAV5MPY9</accession>
<dbReference type="AlphaFoldDB" id="A0AAV5MPY9"/>
<evidence type="ECO:0000256" key="1">
    <source>
        <dbReference type="ARBA" id="ARBA00022679"/>
    </source>
</evidence>
<dbReference type="InterPro" id="IPR051504">
    <property type="entry name" value="Plant_metabolite_acyltrans"/>
</dbReference>
<dbReference type="Proteomes" id="UP001054252">
    <property type="component" value="Unassembled WGS sequence"/>
</dbReference>
<sequence>MARQACGLKILEDNHVSPPPGSVPTTTVPLTFFDILWLGSFPMQRLFFYEFPYPTLHFTQTILPNLKTSLSHTLQHFFPFAGNLVFPPRPQQPYILYKEGDSVNFVVAESMVNFNHLVGNHARTIGEFQPLLVTKLPRVTVTDGCKEQHAMAVKVTVFPNSGISIGVTFSHIVADGRALAHFMQSWALIYKAKGDLISLNDSLPIYNRNLIGDPGRLATTLMKDAWDWEDLGSVPQQKLRITTVISGPQIEILKNWVRKKNATENQPEQLRISTFI</sequence>
<organism evidence="3 4">
    <name type="scientific">Rubroshorea leprosula</name>
    <dbReference type="NCBI Taxonomy" id="152421"/>
    <lineage>
        <taxon>Eukaryota</taxon>
        <taxon>Viridiplantae</taxon>
        <taxon>Streptophyta</taxon>
        <taxon>Embryophyta</taxon>
        <taxon>Tracheophyta</taxon>
        <taxon>Spermatophyta</taxon>
        <taxon>Magnoliopsida</taxon>
        <taxon>eudicotyledons</taxon>
        <taxon>Gunneridae</taxon>
        <taxon>Pentapetalae</taxon>
        <taxon>rosids</taxon>
        <taxon>malvids</taxon>
        <taxon>Malvales</taxon>
        <taxon>Dipterocarpaceae</taxon>
        <taxon>Rubroshorea</taxon>
    </lineage>
</organism>
<dbReference type="Gene3D" id="3.30.559.10">
    <property type="entry name" value="Chloramphenicol acetyltransferase-like domain"/>
    <property type="match status" value="1"/>
</dbReference>
<dbReference type="EMBL" id="BPVZ01000560">
    <property type="protein sequence ID" value="GKV51890.1"/>
    <property type="molecule type" value="Genomic_DNA"/>
</dbReference>
<reference evidence="3 4" key="1">
    <citation type="journal article" date="2021" name="Commun. Biol.">
        <title>The genome of Shorea leprosula (Dipterocarpaceae) highlights the ecological relevance of drought in aseasonal tropical rainforests.</title>
        <authorList>
            <person name="Ng K.K.S."/>
            <person name="Kobayashi M.J."/>
            <person name="Fawcett J.A."/>
            <person name="Hatakeyama M."/>
            <person name="Paape T."/>
            <person name="Ng C.H."/>
            <person name="Ang C.C."/>
            <person name="Tnah L.H."/>
            <person name="Lee C.T."/>
            <person name="Nishiyama T."/>
            <person name="Sese J."/>
            <person name="O'Brien M.J."/>
            <person name="Copetti D."/>
            <person name="Mohd Noor M.I."/>
            <person name="Ong R.C."/>
            <person name="Putra M."/>
            <person name="Sireger I.Z."/>
            <person name="Indrioko S."/>
            <person name="Kosugi Y."/>
            <person name="Izuno A."/>
            <person name="Isagi Y."/>
            <person name="Lee S.L."/>
            <person name="Shimizu K.K."/>
        </authorList>
    </citation>
    <scope>NUCLEOTIDE SEQUENCE [LARGE SCALE GENOMIC DNA]</scope>
    <source>
        <strain evidence="3">214</strain>
    </source>
</reference>
<feature type="non-terminal residue" evidence="3">
    <location>
        <position position="276"/>
    </location>
</feature>
<dbReference type="InterPro" id="IPR023213">
    <property type="entry name" value="CAT-like_dom_sf"/>
</dbReference>
<dbReference type="GO" id="GO:0016747">
    <property type="term" value="F:acyltransferase activity, transferring groups other than amino-acyl groups"/>
    <property type="evidence" value="ECO:0007669"/>
    <property type="project" value="UniProtKB-ARBA"/>
</dbReference>
<protein>
    <submittedName>
        <fullName evidence="3">Uncharacterized protein</fullName>
    </submittedName>
</protein>
<keyword evidence="2" id="KW-0012">Acyltransferase</keyword>
<dbReference type="PANTHER" id="PTHR31625">
    <property type="match status" value="1"/>
</dbReference>
<evidence type="ECO:0000313" key="4">
    <source>
        <dbReference type="Proteomes" id="UP001054252"/>
    </source>
</evidence>
<gene>
    <name evidence="3" type="ORF">SLEP1_g58508</name>
</gene>
<name>A0AAV5MPY9_9ROSI</name>
<keyword evidence="4" id="KW-1185">Reference proteome</keyword>
<comment type="caution">
    <text evidence="3">The sequence shown here is derived from an EMBL/GenBank/DDBJ whole genome shotgun (WGS) entry which is preliminary data.</text>
</comment>
<proteinExistence type="predicted"/>
<evidence type="ECO:0000313" key="3">
    <source>
        <dbReference type="EMBL" id="GKV51890.1"/>
    </source>
</evidence>
<dbReference type="Pfam" id="PF02458">
    <property type="entry name" value="Transferase"/>
    <property type="match status" value="1"/>
</dbReference>
<keyword evidence="1" id="KW-0808">Transferase</keyword>